<keyword evidence="2 4" id="KW-0238">DNA-binding</keyword>
<dbReference type="PANTHER" id="PTHR30349:SF41">
    <property type="entry name" value="INTEGRASE_RECOMBINASE PROTEIN MJ0367-RELATED"/>
    <property type="match status" value="1"/>
</dbReference>
<dbReference type="EMBL" id="JBHTLU010000037">
    <property type="protein sequence ID" value="MFD1223888.1"/>
    <property type="molecule type" value="Genomic_DNA"/>
</dbReference>
<comment type="caution">
    <text evidence="7">The sequence shown here is derived from an EMBL/GenBank/DDBJ whole genome shotgun (WGS) entry which is preliminary data.</text>
</comment>
<evidence type="ECO:0000259" key="6">
    <source>
        <dbReference type="PROSITE" id="PS51900"/>
    </source>
</evidence>
<accession>A0ABW3UT17</accession>
<dbReference type="PROSITE" id="PS51900">
    <property type="entry name" value="CB"/>
    <property type="match status" value="1"/>
</dbReference>
<keyword evidence="3" id="KW-0233">DNA recombination</keyword>
<evidence type="ECO:0000259" key="5">
    <source>
        <dbReference type="PROSITE" id="PS51898"/>
    </source>
</evidence>
<dbReference type="InterPro" id="IPR050090">
    <property type="entry name" value="Tyrosine_recombinase_XerCD"/>
</dbReference>
<evidence type="ECO:0000256" key="1">
    <source>
        <dbReference type="ARBA" id="ARBA00008857"/>
    </source>
</evidence>
<dbReference type="Proteomes" id="UP001597180">
    <property type="component" value="Unassembled WGS sequence"/>
</dbReference>
<sequence>MSIDPRKGRAVVKGKRDTAQPKVNAQYSLEDAFSVFYGAKKAEGMRQRTLEGYANHWRYFRDWLASAYPDVTRIDEINAVTIRDYVSHMTSKKKYEGVAGRETDGAGLSPYTVALRLRDIRTMFNFLAEERIVALNPVSHIKQPRFDDEDKPTFTEEQFARLIAAPDTDTFAGLRDRTLMLTLADGGFRIEEALRLTTEHFDAKSRCVHLPGWMNKNRKPRVVPLTAEVTREILTLINENKYYFGDVEHIFLSNYGEPLKSDHFRKRLKLHAQKAGIDDGSVQISPHQFRAFFLTQFLLNGGDLFSAQRIVAHASIQTTRRYVKLTDENIRQQHAEFSPLAKLGKMRVVKRRQHQGTLN</sequence>
<dbReference type="InterPro" id="IPR010998">
    <property type="entry name" value="Integrase_recombinase_N"/>
</dbReference>
<gene>
    <name evidence="7" type="ORF">ACFQ4B_27560</name>
</gene>
<dbReference type="InterPro" id="IPR002104">
    <property type="entry name" value="Integrase_catalytic"/>
</dbReference>
<evidence type="ECO:0000313" key="8">
    <source>
        <dbReference type="Proteomes" id="UP001597180"/>
    </source>
</evidence>
<evidence type="ECO:0000313" key="7">
    <source>
        <dbReference type="EMBL" id="MFD1223888.1"/>
    </source>
</evidence>
<reference evidence="8" key="1">
    <citation type="journal article" date="2019" name="Int. J. Syst. Evol. Microbiol.">
        <title>The Global Catalogue of Microorganisms (GCM) 10K type strain sequencing project: providing services to taxonomists for standard genome sequencing and annotation.</title>
        <authorList>
            <consortium name="The Broad Institute Genomics Platform"/>
            <consortium name="The Broad Institute Genome Sequencing Center for Infectious Disease"/>
            <person name="Wu L."/>
            <person name="Ma J."/>
        </authorList>
    </citation>
    <scope>NUCLEOTIDE SEQUENCE [LARGE SCALE GENOMIC DNA]</scope>
    <source>
        <strain evidence="8">CCUG 53270</strain>
    </source>
</reference>
<dbReference type="InterPro" id="IPR011010">
    <property type="entry name" value="DNA_brk_join_enz"/>
</dbReference>
<comment type="similarity">
    <text evidence="1">Belongs to the 'phage' integrase family.</text>
</comment>
<dbReference type="Gene3D" id="1.10.150.130">
    <property type="match status" value="1"/>
</dbReference>
<name>A0ABW3UT17_9BACL</name>
<proteinExistence type="inferred from homology"/>
<dbReference type="SUPFAM" id="SSF56349">
    <property type="entry name" value="DNA breaking-rejoining enzymes"/>
    <property type="match status" value="1"/>
</dbReference>
<dbReference type="InterPro" id="IPR013762">
    <property type="entry name" value="Integrase-like_cat_sf"/>
</dbReference>
<dbReference type="PROSITE" id="PS51898">
    <property type="entry name" value="TYR_RECOMBINASE"/>
    <property type="match status" value="1"/>
</dbReference>
<organism evidence="7 8">
    <name type="scientific">Paenibacillus vulneris</name>
    <dbReference type="NCBI Taxonomy" id="1133364"/>
    <lineage>
        <taxon>Bacteria</taxon>
        <taxon>Bacillati</taxon>
        <taxon>Bacillota</taxon>
        <taxon>Bacilli</taxon>
        <taxon>Bacillales</taxon>
        <taxon>Paenibacillaceae</taxon>
        <taxon>Paenibacillus</taxon>
    </lineage>
</organism>
<dbReference type="CDD" id="cd00397">
    <property type="entry name" value="DNA_BRE_C"/>
    <property type="match status" value="1"/>
</dbReference>
<dbReference type="Pfam" id="PF00589">
    <property type="entry name" value="Phage_integrase"/>
    <property type="match status" value="1"/>
</dbReference>
<keyword evidence="8" id="KW-1185">Reference proteome</keyword>
<evidence type="ECO:0000256" key="4">
    <source>
        <dbReference type="PROSITE-ProRule" id="PRU01248"/>
    </source>
</evidence>
<protein>
    <submittedName>
        <fullName evidence="7">Tyrosine-type recombinase/integrase</fullName>
    </submittedName>
</protein>
<evidence type="ECO:0000256" key="2">
    <source>
        <dbReference type="ARBA" id="ARBA00023125"/>
    </source>
</evidence>
<dbReference type="Gene3D" id="1.10.443.10">
    <property type="entry name" value="Intergrase catalytic core"/>
    <property type="match status" value="1"/>
</dbReference>
<feature type="domain" description="Tyr recombinase" evidence="5">
    <location>
        <begin position="149"/>
        <end position="335"/>
    </location>
</feature>
<feature type="domain" description="Core-binding (CB)" evidence="6">
    <location>
        <begin position="27"/>
        <end position="128"/>
    </location>
</feature>
<dbReference type="PANTHER" id="PTHR30349">
    <property type="entry name" value="PHAGE INTEGRASE-RELATED"/>
    <property type="match status" value="1"/>
</dbReference>
<dbReference type="RefSeq" id="WP_345589636.1">
    <property type="nucleotide sequence ID" value="NZ_BAABJG010000020.1"/>
</dbReference>
<evidence type="ECO:0000256" key="3">
    <source>
        <dbReference type="ARBA" id="ARBA00023172"/>
    </source>
</evidence>
<dbReference type="InterPro" id="IPR044068">
    <property type="entry name" value="CB"/>
</dbReference>